<dbReference type="GO" id="GO:0016020">
    <property type="term" value="C:membrane"/>
    <property type="evidence" value="ECO:0007669"/>
    <property type="project" value="UniProtKB-SubCell"/>
</dbReference>
<feature type="transmembrane region" description="Helical" evidence="9">
    <location>
        <begin position="392"/>
        <end position="411"/>
    </location>
</feature>
<dbReference type="InterPro" id="IPR050360">
    <property type="entry name" value="MFS_Sugar_Transporters"/>
</dbReference>
<protein>
    <submittedName>
        <fullName evidence="11">MFS sugar transporter-like protein</fullName>
    </submittedName>
</protein>
<dbReference type="PROSITE" id="PS00217">
    <property type="entry name" value="SUGAR_TRANSPORT_2"/>
    <property type="match status" value="1"/>
</dbReference>
<dbReference type="Gene3D" id="1.20.1250.20">
    <property type="entry name" value="MFS general substrate transporter like domains"/>
    <property type="match status" value="1"/>
</dbReference>
<dbReference type="PRINTS" id="PR00171">
    <property type="entry name" value="SUGRTRNSPORT"/>
</dbReference>
<comment type="subcellular location">
    <subcellularLocation>
        <location evidence="1">Membrane</location>
        <topology evidence="1">Multi-pass membrane protein</topology>
    </subcellularLocation>
</comment>
<keyword evidence="6 9" id="KW-0472">Membrane</keyword>
<keyword evidence="4 9" id="KW-0812">Transmembrane</keyword>
<feature type="transmembrane region" description="Helical" evidence="9">
    <location>
        <begin position="117"/>
        <end position="138"/>
    </location>
</feature>
<dbReference type="FunFam" id="1.20.1250.20:FF:000026">
    <property type="entry name" value="MFS quinate transporter QutD"/>
    <property type="match status" value="1"/>
</dbReference>
<dbReference type="Pfam" id="PF00083">
    <property type="entry name" value="Sugar_tr"/>
    <property type="match status" value="1"/>
</dbReference>
<keyword evidence="3 7" id="KW-0813">Transport</keyword>
<dbReference type="PANTHER" id="PTHR48022">
    <property type="entry name" value="PLASTIDIC GLUCOSE TRANSPORTER 4"/>
    <property type="match status" value="1"/>
</dbReference>
<evidence type="ECO:0000256" key="2">
    <source>
        <dbReference type="ARBA" id="ARBA00010992"/>
    </source>
</evidence>
<dbReference type="NCBIfam" id="TIGR00879">
    <property type="entry name" value="SP"/>
    <property type="match status" value="1"/>
</dbReference>
<keyword evidence="11" id="KW-0762">Sugar transport</keyword>
<dbReference type="GO" id="GO:0005351">
    <property type="term" value="F:carbohydrate:proton symporter activity"/>
    <property type="evidence" value="ECO:0007669"/>
    <property type="project" value="TreeGrafter"/>
</dbReference>
<dbReference type="OrthoDB" id="8120565at2759"/>
<feature type="transmembrane region" description="Helical" evidence="9">
    <location>
        <begin position="35"/>
        <end position="53"/>
    </location>
</feature>
<evidence type="ECO:0000313" key="11">
    <source>
        <dbReference type="EMBL" id="KAF2192343.1"/>
    </source>
</evidence>
<sequence length="593" mass="64651">MAPVGGSAQDFEAAALARRKALSGASGPLALLKNLRVFGIACFACLGGLLYGYNQGVFSGVLTMTSFKLHMGDYIDDKDKLEWNASKQGWLVAILELGAWLGTMYSGFLAEILSRKYAILVNVAIFILGVIVQTTAVTGAGHNAILGGRFVTGMGVGSLSMIVPMYNAEIAPPEVRGALVGLQQLSITLGIMISFWIDYGTNFIGGTGRSQHSAAWLLPLCLQLVPAVFLGVGMIFMPFSPRWLVHHDREPEARRVLALLRDLPQDHELIELEFAEIKAQSLFEKKSLQENFPHLQDLSVGSVAKLQFVAIGSLFTSKPMFKRVIVATVTMFFQQWTGINAVLYYAPTIFKNLGLDSTAVSLLATGVVGIVMFIATIPAVMWVDSWGRKPTLIIGAIGMATCHIIIAVITAKNQDDWQHHKAAGWAAVVMVWLFVIHFGYSWGPCAWIVISEIWPLSNRPYGIALGASSNWMNNFIVGQVTPDMLSDLKYGTYIFFGLLTFGGAVFIWLVFPETKGLSLEEMDLLFGSVGVAERENERWREVHAEVGLTDLLARAGVDVGGHKSEEKGESLDEKPAVTETTEGTETKPVEKAV</sequence>
<dbReference type="InterPro" id="IPR020846">
    <property type="entry name" value="MFS_dom"/>
</dbReference>
<evidence type="ECO:0000259" key="10">
    <source>
        <dbReference type="PROSITE" id="PS50850"/>
    </source>
</evidence>
<feature type="transmembrane region" description="Helical" evidence="9">
    <location>
        <begin position="90"/>
        <end position="110"/>
    </location>
</feature>
<dbReference type="PROSITE" id="PS00216">
    <property type="entry name" value="SUGAR_TRANSPORT_1"/>
    <property type="match status" value="1"/>
</dbReference>
<evidence type="ECO:0000256" key="8">
    <source>
        <dbReference type="SAM" id="MobiDB-lite"/>
    </source>
</evidence>
<feature type="domain" description="Major facilitator superfamily (MFS) profile" evidence="10">
    <location>
        <begin position="40"/>
        <end position="515"/>
    </location>
</feature>
<feature type="transmembrane region" description="Helical" evidence="9">
    <location>
        <begin position="423"/>
        <end position="449"/>
    </location>
</feature>
<evidence type="ECO:0000256" key="1">
    <source>
        <dbReference type="ARBA" id="ARBA00004141"/>
    </source>
</evidence>
<dbReference type="InterPro" id="IPR036259">
    <property type="entry name" value="MFS_trans_sf"/>
</dbReference>
<dbReference type="PROSITE" id="PS50850">
    <property type="entry name" value="MFS"/>
    <property type="match status" value="1"/>
</dbReference>
<evidence type="ECO:0000313" key="12">
    <source>
        <dbReference type="Proteomes" id="UP000800200"/>
    </source>
</evidence>
<evidence type="ECO:0000256" key="7">
    <source>
        <dbReference type="RuleBase" id="RU003346"/>
    </source>
</evidence>
<evidence type="ECO:0000256" key="9">
    <source>
        <dbReference type="SAM" id="Phobius"/>
    </source>
</evidence>
<dbReference type="InterPro" id="IPR003663">
    <property type="entry name" value="Sugar/inositol_transpt"/>
</dbReference>
<dbReference type="SUPFAM" id="SSF103473">
    <property type="entry name" value="MFS general substrate transporter"/>
    <property type="match status" value="1"/>
</dbReference>
<evidence type="ECO:0000256" key="5">
    <source>
        <dbReference type="ARBA" id="ARBA00022989"/>
    </source>
</evidence>
<evidence type="ECO:0000256" key="3">
    <source>
        <dbReference type="ARBA" id="ARBA00022448"/>
    </source>
</evidence>
<feature type="transmembrane region" description="Helical" evidence="9">
    <location>
        <begin position="358"/>
        <end position="380"/>
    </location>
</feature>
<proteinExistence type="inferred from homology"/>
<feature type="transmembrane region" description="Helical" evidence="9">
    <location>
        <begin position="493"/>
        <end position="511"/>
    </location>
</feature>
<reference evidence="11" key="1">
    <citation type="journal article" date="2020" name="Stud. Mycol.">
        <title>101 Dothideomycetes genomes: a test case for predicting lifestyles and emergence of pathogens.</title>
        <authorList>
            <person name="Haridas S."/>
            <person name="Albert R."/>
            <person name="Binder M."/>
            <person name="Bloem J."/>
            <person name="Labutti K."/>
            <person name="Salamov A."/>
            <person name="Andreopoulos B."/>
            <person name="Baker S."/>
            <person name="Barry K."/>
            <person name="Bills G."/>
            <person name="Bluhm B."/>
            <person name="Cannon C."/>
            <person name="Castanera R."/>
            <person name="Culley D."/>
            <person name="Daum C."/>
            <person name="Ezra D."/>
            <person name="Gonzalez J."/>
            <person name="Henrissat B."/>
            <person name="Kuo A."/>
            <person name="Liang C."/>
            <person name="Lipzen A."/>
            <person name="Lutzoni F."/>
            <person name="Magnuson J."/>
            <person name="Mondo S."/>
            <person name="Nolan M."/>
            <person name="Ohm R."/>
            <person name="Pangilinan J."/>
            <person name="Park H.-J."/>
            <person name="Ramirez L."/>
            <person name="Alfaro M."/>
            <person name="Sun H."/>
            <person name="Tritt A."/>
            <person name="Yoshinaga Y."/>
            <person name="Zwiers L.-H."/>
            <person name="Turgeon B."/>
            <person name="Goodwin S."/>
            <person name="Spatafora J."/>
            <person name="Crous P."/>
            <person name="Grigoriev I."/>
        </authorList>
    </citation>
    <scope>NUCLEOTIDE SEQUENCE</scope>
    <source>
        <strain evidence="11">CBS 207.26</strain>
    </source>
</reference>
<feature type="region of interest" description="Disordered" evidence="8">
    <location>
        <begin position="559"/>
        <end position="593"/>
    </location>
</feature>
<dbReference type="Proteomes" id="UP000800200">
    <property type="component" value="Unassembled WGS sequence"/>
</dbReference>
<keyword evidence="5 9" id="KW-1133">Transmembrane helix</keyword>
<dbReference type="EMBL" id="ML994615">
    <property type="protein sequence ID" value="KAF2192343.1"/>
    <property type="molecule type" value="Genomic_DNA"/>
</dbReference>
<accession>A0A6A6EMR4</accession>
<comment type="similarity">
    <text evidence="2 7">Belongs to the major facilitator superfamily. Sugar transporter (TC 2.A.1.1) family.</text>
</comment>
<dbReference type="InterPro" id="IPR005828">
    <property type="entry name" value="MFS_sugar_transport-like"/>
</dbReference>
<feature type="transmembrane region" description="Helical" evidence="9">
    <location>
        <begin position="324"/>
        <end position="346"/>
    </location>
</feature>
<gene>
    <name evidence="11" type="ORF">K469DRAFT_735392</name>
</gene>
<feature type="transmembrane region" description="Helical" evidence="9">
    <location>
        <begin position="178"/>
        <end position="197"/>
    </location>
</feature>
<dbReference type="PANTHER" id="PTHR48022:SF20">
    <property type="entry name" value="MAJOR FACILITATOR SUPERFAMILY (MFS) PROFILE DOMAIN-CONTAINING PROTEIN-RELATED"/>
    <property type="match status" value="1"/>
</dbReference>
<name>A0A6A6EMR4_9PEZI</name>
<dbReference type="InterPro" id="IPR005829">
    <property type="entry name" value="Sugar_transporter_CS"/>
</dbReference>
<keyword evidence="12" id="KW-1185">Reference proteome</keyword>
<feature type="compositionally biased region" description="Basic and acidic residues" evidence="8">
    <location>
        <begin position="560"/>
        <end position="576"/>
    </location>
</feature>
<organism evidence="11 12">
    <name type="scientific">Zopfia rhizophila CBS 207.26</name>
    <dbReference type="NCBI Taxonomy" id="1314779"/>
    <lineage>
        <taxon>Eukaryota</taxon>
        <taxon>Fungi</taxon>
        <taxon>Dikarya</taxon>
        <taxon>Ascomycota</taxon>
        <taxon>Pezizomycotina</taxon>
        <taxon>Dothideomycetes</taxon>
        <taxon>Dothideomycetes incertae sedis</taxon>
        <taxon>Zopfiaceae</taxon>
        <taxon>Zopfia</taxon>
    </lineage>
</organism>
<dbReference type="AlphaFoldDB" id="A0A6A6EMR4"/>
<evidence type="ECO:0000256" key="4">
    <source>
        <dbReference type="ARBA" id="ARBA00022692"/>
    </source>
</evidence>
<feature type="transmembrane region" description="Helical" evidence="9">
    <location>
        <begin position="217"/>
        <end position="239"/>
    </location>
</feature>
<evidence type="ECO:0000256" key="6">
    <source>
        <dbReference type="ARBA" id="ARBA00023136"/>
    </source>
</evidence>
<feature type="compositionally biased region" description="Basic and acidic residues" evidence="8">
    <location>
        <begin position="584"/>
        <end position="593"/>
    </location>
</feature>